<dbReference type="SMART" id="SM00382">
    <property type="entry name" value="AAA"/>
    <property type="match status" value="1"/>
</dbReference>
<proteinExistence type="predicted"/>
<organism evidence="5 6">
    <name type="scientific">Caldalkalibacillus uzonensis</name>
    <dbReference type="NCBI Taxonomy" id="353224"/>
    <lineage>
        <taxon>Bacteria</taxon>
        <taxon>Bacillati</taxon>
        <taxon>Bacillota</taxon>
        <taxon>Bacilli</taxon>
        <taxon>Bacillales</taxon>
        <taxon>Bacillaceae</taxon>
        <taxon>Caldalkalibacillus</taxon>
    </lineage>
</organism>
<dbReference type="PROSITE" id="PS00211">
    <property type="entry name" value="ABC_TRANSPORTER_1"/>
    <property type="match status" value="1"/>
</dbReference>
<dbReference type="Proteomes" id="UP001232445">
    <property type="component" value="Unassembled WGS sequence"/>
</dbReference>
<accession>A0ABU0CLY5</accession>
<evidence type="ECO:0000259" key="4">
    <source>
        <dbReference type="PROSITE" id="PS50893"/>
    </source>
</evidence>
<dbReference type="CDD" id="cd03293">
    <property type="entry name" value="ABC_NrtD_SsuB_transporters"/>
    <property type="match status" value="1"/>
</dbReference>
<dbReference type="SUPFAM" id="SSF52540">
    <property type="entry name" value="P-loop containing nucleoside triphosphate hydrolases"/>
    <property type="match status" value="1"/>
</dbReference>
<keyword evidence="6" id="KW-1185">Reference proteome</keyword>
<evidence type="ECO:0000313" key="5">
    <source>
        <dbReference type="EMBL" id="MDQ0337431.1"/>
    </source>
</evidence>
<dbReference type="PANTHER" id="PTHR42788">
    <property type="entry name" value="TAURINE IMPORT ATP-BINDING PROTEIN-RELATED"/>
    <property type="match status" value="1"/>
</dbReference>
<keyword evidence="3 5" id="KW-0067">ATP-binding</keyword>
<sequence>MEVVINDVSLCFQKEKPILKHVNAKIDSQEFVSMIGKSGSGKTSLLKMIAGLMRPTEGEIEIGGEKVDSPRDEVTYVFQKPVLLEWRTLLENVLLPYELQGHVQEEQLSRAKEILDLVGLSQDMDKYPHECSGGMLSRVALARALITEPKILLMDEPFAALDALTKEQMQHELERLSQQFKPTTIFITHDIQEAVLLSDRVFVLGERPARIVAEYAIPFDRPRHHELKFEPQFTQLVRELYQEIERGSAR</sequence>
<dbReference type="InterPro" id="IPR003593">
    <property type="entry name" value="AAA+_ATPase"/>
</dbReference>
<gene>
    <name evidence="5" type="ORF">J2S00_000201</name>
</gene>
<dbReference type="InterPro" id="IPR003439">
    <property type="entry name" value="ABC_transporter-like_ATP-bd"/>
</dbReference>
<dbReference type="Pfam" id="PF00005">
    <property type="entry name" value="ABC_tran"/>
    <property type="match status" value="1"/>
</dbReference>
<dbReference type="Gene3D" id="3.40.50.300">
    <property type="entry name" value="P-loop containing nucleotide triphosphate hydrolases"/>
    <property type="match status" value="1"/>
</dbReference>
<dbReference type="InterPro" id="IPR050166">
    <property type="entry name" value="ABC_transporter_ATP-bind"/>
</dbReference>
<dbReference type="EMBL" id="JAUSUQ010000001">
    <property type="protein sequence ID" value="MDQ0337431.1"/>
    <property type="molecule type" value="Genomic_DNA"/>
</dbReference>
<evidence type="ECO:0000256" key="3">
    <source>
        <dbReference type="ARBA" id="ARBA00022840"/>
    </source>
</evidence>
<name>A0ABU0CLY5_9BACI</name>
<keyword evidence="1" id="KW-0813">Transport</keyword>
<evidence type="ECO:0000256" key="1">
    <source>
        <dbReference type="ARBA" id="ARBA00022448"/>
    </source>
</evidence>
<dbReference type="InterPro" id="IPR017871">
    <property type="entry name" value="ABC_transporter-like_CS"/>
</dbReference>
<protein>
    <submittedName>
        <fullName evidence="5">NitT/TauT family transport system ATP-binding protein</fullName>
    </submittedName>
</protein>
<dbReference type="RefSeq" id="WP_307334560.1">
    <property type="nucleotide sequence ID" value="NZ_JAUSUQ010000001.1"/>
</dbReference>
<reference evidence="5 6" key="1">
    <citation type="submission" date="2023-07" db="EMBL/GenBank/DDBJ databases">
        <title>Genomic Encyclopedia of Type Strains, Phase IV (KMG-IV): sequencing the most valuable type-strain genomes for metagenomic binning, comparative biology and taxonomic classification.</title>
        <authorList>
            <person name="Goeker M."/>
        </authorList>
    </citation>
    <scope>NUCLEOTIDE SEQUENCE [LARGE SCALE GENOMIC DNA]</scope>
    <source>
        <strain evidence="5 6">DSM 17740</strain>
    </source>
</reference>
<evidence type="ECO:0000313" key="6">
    <source>
        <dbReference type="Proteomes" id="UP001232445"/>
    </source>
</evidence>
<keyword evidence="2" id="KW-0547">Nucleotide-binding</keyword>
<dbReference type="PROSITE" id="PS50893">
    <property type="entry name" value="ABC_TRANSPORTER_2"/>
    <property type="match status" value="1"/>
</dbReference>
<feature type="domain" description="ABC transporter" evidence="4">
    <location>
        <begin position="3"/>
        <end position="231"/>
    </location>
</feature>
<dbReference type="PANTHER" id="PTHR42788:SF2">
    <property type="entry name" value="ABC TRANSPORTER ATP-BINDING PROTEIN"/>
    <property type="match status" value="1"/>
</dbReference>
<evidence type="ECO:0000256" key="2">
    <source>
        <dbReference type="ARBA" id="ARBA00022741"/>
    </source>
</evidence>
<dbReference type="GO" id="GO:0005524">
    <property type="term" value="F:ATP binding"/>
    <property type="evidence" value="ECO:0007669"/>
    <property type="project" value="UniProtKB-KW"/>
</dbReference>
<comment type="caution">
    <text evidence="5">The sequence shown here is derived from an EMBL/GenBank/DDBJ whole genome shotgun (WGS) entry which is preliminary data.</text>
</comment>
<dbReference type="InterPro" id="IPR027417">
    <property type="entry name" value="P-loop_NTPase"/>
</dbReference>